<evidence type="ECO:0000313" key="1">
    <source>
        <dbReference type="EMBL" id="TGJ69389.1"/>
    </source>
</evidence>
<dbReference type="Proteomes" id="UP000297595">
    <property type="component" value="Unassembled WGS sequence"/>
</dbReference>
<accession>A0A7C8P2N6</accession>
<dbReference type="EMBL" id="SOZJ01000003">
    <property type="protein sequence ID" value="TGJ69389.1"/>
    <property type="molecule type" value="Genomic_DNA"/>
</dbReference>
<evidence type="ECO:0000313" key="2">
    <source>
        <dbReference type="Proteomes" id="UP000297595"/>
    </source>
</evidence>
<protein>
    <submittedName>
        <fullName evidence="1">Uncharacterized protein</fullName>
    </submittedName>
</protein>
<comment type="caution">
    <text evidence="1">The sequence shown here is derived from an EMBL/GenBank/DDBJ whole genome shotgun (WGS) entry which is preliminary data.</text>
</comment>
<gene>
    <name evidence="1" type="ORF">EYR41_005435</name>
</gene>
<name>A0A7C8P2N6_ORBOL</name>
<reference evidence="1 2" key="1">
    <citation type="submission" date="2019-03" db="EMBL/GenBank/DDBJ databases">
        <title>Nematode-trapping fungi genome.</title>
        <authorList>
            <person name="Vidal-Diez De Ulzurrun G."/>
        </authorList>
    </citation>
    <scope>NUCLEOTIDE SEQUENCE [LARGE SCALE GENOMIC DNA]</scope>
    <source>
        <strain evidence="1 2">TWF154</strain>
    </source>
</reference>
<proteinExistence type="predicted"/>
<dbReference type="AlphaFoldDB" id="A0A7C8P2N6"/>
<sequence length="79" mass="9087">MDGRSCNCCMLFYMYEVTALRYININSNFNLNFCCFFSFGFFLRLHLLPMQMQNAKCKCHCTIHTSENSAGLLASYVGS</sequence>
<organism evidence="1 2">
    <name type="scientific">Orbilia oligospora</name>
    <name type="common">Nematode-trapping fungus</name>
    <name type="synonym">Arthrobotrys oligospora</name>
    <dbReference type="NCBI Taxonomy" id="2813651"/>
    <lineage>
        <taxon>Eukaryota</taxon>
        <taxon>Fungi</taxon>
        <taxon>Dikarya</taxon>
        <taxon>Ascomycota</taxon>
        <taxon>Pezizomycotina</taxon>
        <taxon>Orbiliomycetes</taxon>
        <taxon>Orbiliales</taxon>
        <taxon>Orbiliaceae</taxon>
        <taxon>Orbilia</taxon>
    </lineage>
</organism>